<evidence type="ECO:0000256" key="1">
    <source>
        <dbReference type="SAM" id="Phobius"/>
    </source>
</evidence>
<reference evidence="2" key="1">
    <citation type="submission" date="2019-08" db="EMBL/GenBank/DDBJ databases">
        <authorList>
            <person name="Kucharzyk K."/>
            <person name="Murdoch R.W."/>
            <person name="Higgins S."/>
            <person name="Loffler F."/>
        </authorList>
    </citation>
    <scope>NUCLEOTIDE SEQUENCE</scope>
</reference>
<keyword evidence="1" id="KW-0472">Membrane</keyword>
<keyword evidence="1" id="KW-0812">Transmembrane</keyword>
<feature type="transmembrane region" description="Helical" evidence="1">
    <location>
        <begin position="79"/>
        <end position="104"/>
    </location>
</feature>
<keyword evidence="1" id="KW-1133">Transmembrane helix</keyword>
<feature type="transmembrane region" description="Helical" evidence="1">
    <location>
        <begin position="44"/>
        <end position="64"/>
    </location>
</feature>
<gene>
    <name evidence="2" type="ORF">SDC9_86654</name>
</gene>
<evidence type="ECO:0000313" key="2">
    <source>
        <dbReference type="EMBL" id="MPM40016.1"/>
    </source>
</evidence>
<accession>A0A644ZGP9</accession>
<dbReference type="EMBL" id="VSSQ01008848">
    <property type="protein sequence ID" value="MPM40016.1"/>
    <property type="molecule type" value="Genomic_DNA"/>
</dbReference>
<comment type="caution">
    <text evidence="2">The sequence shown here is derived from an EMBL/GenBank/DDBJ whole genome shotgun (WGS) entry which is preliminary data.</text>
</comment>
<proteinExistence type="predicted"/>
<organism evidence="2">
    <name type="scientific">bioreactor metagenome</name>
    <dbReference type="NCBI Taxonomy" id="1076179"/>
    <lineage>
        <taxon>unclassified sequences</taxon>
        <taxon>metagenomes</taxon>
        <taxon>ecological metagenomes</taxon>
    </lineage>
</organism>
<dbReference type="AlphaFoldDB" id="A0A644ZGP9"/>
<name>A0A644ZGP9_9ZZZZ</name>
<protein>
    <submittedName>
        <fullName evidence="2">Uncharacterized protein</fullName>
    </submittedName>
</protein>
<sequence length="114" mass="12537">MQSTSSIKYLHGLIIELHAYPKTTSGVNILCGENTNGNLSGTQIYLIFQSCTFACFITLCQHIIYTHTTITSAQIGKEYPFGILTICFVGVLVSGNRVFLGIFLKIKTVLNLKS</sequence>